<dbReference type="PANTHER" id="PTHR43708">
    <property type="entry name" value="CONSERVED EXPRESSED OXIDOREDUCTASE (EUROFUNG)"/>
    <property type="match status" value="1"/>
</dbReference>
<keyword evidence="2" id="KW-0732">Signal</keyword>
<dbReference type="InterPro" id="IPR051317">
    <property type="entry name" value="Gfo/Idh/MocA_oxidoreduct"/>
</dbReference>
<feature type="domain" description="Gfo/Idh/MocA-like oxidoreductase N-terminal" evidence="4">
    <location>
        <begin position="4"/>
        <end position="119"/>
    </location>
</feature>
<reference evidence="6 7" key="1">
    <citation type="submission" date="2018-08" db="EMBL/GenBank/DDBJ databases">
        <title>Salinimonas sediminis sp. nov., a piezophilic bacterium isolated from a deep-sea sediment sample from the New Britain Trench.</title>
        <authorList>
            <person name="Cao J."/>
        </authorList>
    </citation>
    <scope>NUCLEOTIDE SEQUENCE [LARGE SCALE GENOMIC DNA]</scope>
    <source>
        <strain evidence="6 7">N102</strain>
    </source>
</reference>
<dbReference type="SUPFAM" id="SSF55347">
    <property type="entry name" value="Glyceraldehyde-3-phosphate dehydrogenase-like, C-terminal domain"/>
    <property type="match status" value="1"/>
</dbReference>
<feature type="domain" description="Gfo/Idh/MocA-like oxidoreductase C-terminal" evidence="5">
    <location>
        <begin position="131"/>
        <end position="339"/>
    </location>
</feature>
<evidence type="ECO:0000313" key="7">
    <source>
        <dbReference type="Proteomes" id="UP000262073"/>
    </source>
</evidence>
<dbReference type="OrthoDB" id="9774191at2"/>
<dbReference type="GO" id="GO:0000166">
    <property type="term" value="F:nucleotide binding"/>
    <property type="evidence" value="ECO:0007669"/>
    <property type="project" value="InterPro"/>
</dbReference>
<protein>
    <submittedName>
        <fullName evidence="6">Oxidoreductase</fullName>
    </submittedName>
</protein>
<dbReference type="Pfam" id="PF02894">
    <property type="entry name" value="GFO_IDH_MocA_C"/>
    <property type="match status" value="1"/>
</dbReference>
<accession>A0A346NHR3</accession>
<dbReference type="RefSeq" id="WP_117315065.1">
    <property type="nucleotide sequence ID" value="NZ_CP031769.1"/>
</dbReference>
<comment type="similarity">
    <text evidence="1">Belongs to the Gfo/Idh/MocA family.</text>
</comment>
<evidence type="ECO:0000313" key="6">
    <source>
        <dbReference type="EMBL" id="AXR05070.1"/>
    </source>
</evidence>
<dbReference type="GO" id="GO:0016491">
    <property type="term" value="F:oxidoreductase activity"/>
    <property type="evidence" value="ECO:0007669"/>
    <property type="project" value="UniProtKB-KW"/>
</dbReference>
<evidence type="ECO:0000256" key="2">
    <source>
        <dbReference type="ARBA" id="ARBA00022729"/>
    </source>
</evidence>
<evidence type="ECO:0000256" key="1">
    <source>
        <dbReference type="ARBA" id="ARBA00010928"/>
    </source>
</evidence>
<gene>
    <name evidence="6" type="ORF">D0Y50_01005</name>
</gene>
<dbReference type="InterPro" id="IPR036291">
    <property type="entry name" value="NAD(P)-bd_dom_sf"/>
</dbReference>
<proteinExistence type="inferred from homology"/>
<dbReference type="InterPro" id="IPR004104">
    <property type="entry name" value="Gfo/Idh/MocA-like_OxRdtase_C"/>
</dbReference>
<dbReference type="AlphaFoldDB" id="A0A346NHR3"/>
<dbReference type="SUPFAM" id="SSF51735">
    <property type="entry name" value="NAD(P)-binding Rossmann-fold domains"/>
    <property type="match status" value="1"/>
</dbReference>
<evidence type="ECO:0000259" key="5">
    <source>
        <dbReference type="Pfam" id="PF02894"/>
    </source>
</evidence>
<dbReference type="KEGG" id="salm:D0Y50_01005"/>
<dbReference type="Gene3D" id="3.30.360.10">
    <property type="entry name" value="Dihydrodipicolinate Reductase, domain 2"/>
    <property type="match status" value="1"/>
</dbReference>
<dbReference type="Gene3D" id="3.40.50.720">
    <property type="entry name" value="NAD(P)-binding Rossmann-like Domain"/>
    <property type="match status" value="1"/>
</dbReference>
<sequence>MISTLLVGFGFSAQTFHLPFITGLDDYSLCGVVSSRPDDVHKVLPDVAVYATLEEALEHAAPQLCVITTPNHLHYAQAAQCLESDSHVLVEKPFTLSAADAEALCGLATSRNKTLHVYHNRRYDGDFLTLKALVAQDRFGGIKRMVSRFDRFRPVPKNRWRENAGPGAGIFWDLGPHLLDQCVQLFGLPEAVSATIKTLRDNGQSDDFFEVNLHYPDTLVQVGSSPYQGGETLRFDVQGPAGSFRKYGLDPQEQQLKNGMAITDTQFGIESDESFGKFCFETDGEVIPTLAGDYIGFYRQLAASIGEGAPSPASAPSVVPVIRLIEWAFESALNDAPVRIKD</sequence>
<dbReference type="PANTHER" id="PTHR43708:SF5">
    <property type="entry name" value="CONSERVED EXPRESSED OXIDOREDUCTASE (EUROFUNG)-RELATED"/>
    <property type="match status" value="1"/>
</dbReference>
<dbReference type="Pfam" id="PF01408">
    <property type="entry name" value="GFO_IDH_MocA"/>
    <property type="match status" value="1"/>
</dbReference>
<dbReference type="Proteomes" id="UP000262073">
    <property type="component" value="Chromosome"/>
</dbReference>
<name>A0A346NHR3_9ALTE</name>
<dbReference type="InterPro" id="IPR000683">
    <property type="entry name" value="Gfo/Idh/MocA-like_OxRdtase_N"/>
</dbReference>
<organism evidence="6 7">
    <name type="scientific">Salinimonas sediminis</name>
    <dbReference type="NCBI Taxonomy" id="2303538"/>
    <lineage>
        <taxon>Bacteria</taxon>
        <taxon>Pseudomonadati</taxon>
        <taxon>Pseudomonadota</taxon>
        <taxon>Gammaproteobacteria</taxon>
        <taxon>Alteromonadales</taxon>
        <taxon>Alteromonadaceae</taxon>
        <taxon>Alteromonas/Salinimonas group</taxon>
        <taxon>Salinimonas</taxon>
    </lineage>
</organism>
<keyword evidence="7" id="KW-1185">Reference proteome</keyword>
<evidence type="ECO:0000259" key="4">
    <source>
        <dbReference type="Pfam" id="PF01408"/>
    </source>
</evidence>
<evidence type="ECO:0000256" key="3">
    <source>
        <dbReference type="ARBA" id="ARBA00023002"/>
    </source>
</evidence>
<keyword evidence="3" id="KW-0560">Oxidoreductase</keyword>
<dbReference type="EMBL" id="CP031769">
    <property type="protein sequence ID" value="AXR05070.1"/>
    <property type="molecule type" value="Genomic_DNA"/>
</dbReference>